<dbReference type="SUPFAM" id="SSF49785">
    <property type="entry name" value="Galactose-binding domain-like"/>
    <property type="match status" value="1"/>
</dbReference>
<dbReference type="GO" id="GO:0016787">
    <property type="term" value="F:hydrolase activity"/>
    <property type="evidence" value="ECO:0007669"/>
    <property type="project" value="UniProtKB-KW"/>
</dbReference>
<dbReference type="SUPFAM" id="SSF53474">
    <property type="entry name" value="alpha/beta-Hydrolases"/>
    <property type="match status" value="1"/>
</dbReference>
<keyword evidence="1 3" id="KW-0378">Hydrolase</keyword>
<evidence type="ECO:0000256" key="1">
    <source>
        <dbReference type="ARBA" id="ARBA00022801"/>
    </source>
</evidence>
<organism evidence="3 4">
    <name type="scientific">Flavobacterium ginsenosidimutans</name>
    <dbReference type="NCBI Taxonomy" id="687844"/>
    <lineage>
        <taxon>Bacteria</taxon>
        <taxon>Pseudomonadati</taxon>
        <taxon>Bacteroidota</taxon>
        <taxon>Flavobacteriia</taxon>
        <taxon>Flavobacteriales</taxon>
        <taxon>Flavobacteriaceae</taxon>
        <taxon>Flavobacterium</taxon>
    </lineage>
</organism>
<proteinExistence type="predicted"/>
<keyword evidence="4" id="KW-1185">Reference proteome</keyword>
<dbReference type="EMBL" id="CP147988">
    <property type="protein sequence ID" value="WXK49295.1"/>
    <property type="molecule type" value="Genomic_DNA"/>
</dbReference>
<name>A0ABZ2Q7L7_9FLAO</name>
<evidence type="ECO:0000313" key="3">
    <source>
        <dbReference type="EMBL" id="WXK49295.1"/>
    </source>
</evidence>
<dbReference type="Proteomes" id="UP001447857">
    <property type="component" value="Chromosome"/>
</dbReference>
<protein>
    <submittedName>
        <fullName evidence="3">CocE/NonD family hydrolase</fullName>
    </submittedName>
</protein>
<dbReference type="InterPro" id="IPR008979">
    <property type="entry name" value="Galactose-bd-like_sf"/>
</dbReference>
<dbReference type="Pfam" id="PF02129">
    <property type="entry name" value="Peptidase_S15"/>
    <property type="match status" value="1"/>
</dbReference>
<gene>
    <name evidence="3" type="ORF">V6624_19930</name>
</gene>
<sequence>MKKSIILLLICFSFQIGTSQKIYFEKNNYKDSLTLSKNMPLLAKKVLPLYKNPSRASYLDYYSRIQSVAGDFKGMHETFVTYSQEILGDSIANRPLGFVYKTYGKTALKEPKTKSDFEKVFTAEFYKLYNTFNTDGKSWAEGYYELKLSDIKNDFETQLKAVRDNDSISVENAAQLCRQYSRYFILSKTLSLAHKIIAKIEAETYIIDRDIIITLPNGSTISATMVRLKNVSEPQPVVMKYNIYAGNEVSDCKEIANMGYVGFVANTRGKRLSNDPIEPYEHDGDDAYHILDWVSKQPWCNGKIGLYGGSYLGFSQWSAVKKVHPALKTIVPLVSVGAGIDFPMQNGIFMSYALKWIHLVTNTKLTDLNSFLNSKKWDEVFTQYYKTGASFGSLDKIEGNPSPLFQRWLEHPAYDSYWQNMTPQKEAFANINIPILSTTGYYDDDQLGAMYYYNQYQKYNKSDNYYLIIGPYDHGGSQGTPRKELGGYTIDEAANIPINAIIFEWFDHILKGAKRPEILKDKVNFEIMGKNEWKSVSSLDKMHNENLTFYLSNNNSKYSLQKTAPKKAIAINQTVDLTDRSEINIYNDDYVNGFPKVIDSIFKPEKHLLVFESDPLENSTIISGSLKTSLKISTNKKDIDVEIQLYEKTAKDQYFALTNNLQRASFAKDRTKRQLLTPNKIETIDIEQTFIISKELEKGSSIVIVLGVNKNPNWEVNYGSGKNVSDETIADAKEPLQIKWYSDSTITIPILKL</sequence>
<reference evidence="3 4" key="1">
    <citation type="submission" date="2024-02" db="EMBL/GenBank/DDBJ databases">
        <title>complete genome of Flavobacterium ginsenosidimutans Str. YTB16.</title>
        <authorList>
            <person name="Wang Q."/>
        </authorList>
    </citation>
    <scope>NUCLEOTIDE SEQUENCE [LARGE SCALE GENOMIC DNA]</scope>
    <source>
        <strain evidence="3 4">YTB16</strain>
    </source>
</reference>
<dbReference type="RefSeq" id="WP_111289478.1">
    <property type="nucleotide sequence ID" value="NZ_CP147988.1"/>
</dbReference>
<accession>A0ABZ2Q7L7</accession>
<dbReference type="Gene3D" id="1.10.3020.10">
    <property type="entry name" value="alpha-amino acid ester hydrolase ( Helical cap domain)"/>
    <property type="match status" value="1"/>
</dbReference>
<dbReference type="NCBIfam" id="TIGR00976">
    <property type="entry name" value="CocE_NonD"/>
    <property type="match status" value="1"/>
</dbReference>
<dbReference type="InterPro" id="IPR013736">
    <property type="entry name" value="Xaa-Pro_dipept_C"/>
</dbReference>
<dbReference type="InterPro" id="IPR005674">
    <property type="entry name" value="CocE/Ser_esterase"/>
</dbReference>
<dbReference type="InterPro" id="IPR000383">
    <property type="entry name" value="Xaa-Pro-like_dom"/>
</dbReference>
<dbReference type="Gene3D" id="3.40.50.1820">
    <property type="entry name" value="alpha/beta hydrolase"/>
    <property type="match status" value="1"/>
</dbReference>
<dbReference type="Gene3D" id="2.60.120.260">
    <property type="entry name" value="Galactose-binding domain-like"/>
    <property type="match status" value="1"/>
</dbReference>
<dbReference type="Pfam" id="PF08530">
    <property type="entry name" value="PepX_C"/>
    <property type="match status" value="1"/>
</dbReference>
<dbReference type="InterPro" id="IPR029058">
    <property type="entry name" value="AB_hydrolase_fold"/>
</dbReference>
<feature type="domain" description="Xaa-Pro dipeptidyl-peptidase C-terminal" evidence="2">
    <location>
        <begin position="503"/>
        <end position="739"/>
    </location>
</feature>
<evidence type="ECO:0000259" key="2">
    <source>
        <dbReference type="SMART" id="SM00939"/>
    </source>
</evidence>
<evidence type="ECO:0000313" key="4">
    <source>
        <dbReference type="Proteomes" id="UP001447857"/>
    </source>
</evidence>
<dbReference type="SMART" id="SM00939">
    <property type="entry name" value="PepX_C"/>
    <property type="match status" value="1"/>
</dbReference>